<dbReference type="EMBL" id="CP022426">
    <property type="protein sequence ID" value="ATP10354.1"/>
    <property type="molecule type" value="Genomic_DNA"/>
</dbReference>
<reference evidence="3" key="1">
    <citation type="journal article" date="2018" name="BMC Genomics">
        <title>The complete and fully assembled genome sequence of Aeromonas salmonicida subsp. pectinolytica and its comparative analysis with other Aeromonas species: investigation of the mobilome in environmental and pathogenic strains.</title>
        <authorList>
            <person name="Pfeiffer F."/>
            <person name="Zamora-Lagos M.A."/>
            <person name="Blettinger M."/>
            <person name="Yeroslaviz A."/>
            <person name="Dahl A."/>
            <person name="Gruber S."/>
            <person name="Habermann B.H."/>
        </authorList>
    </citation>
    <scope>NUCLEOTIDE SEQUENCE [LARGE SCALE GENOMIC DNA]</scope>
    <source>
        <strain evidence="3">34mel</strain>
    </source>
</reference>
<name>T0P9Z0_AERSA</name>
<organism evidence="2 3">
    <name type="scientific">Aeromonas salmonicida subsp. pectinolytica 34mel</name>
    <dbReference type="NCBI Taxonomy" id="1324960"/>
    <lineage>
        <taxon>Bacteria</taxon>
        <taxon>Pseudomonadati</taxon>
        <taxon>Pseudomonadota</taxon>
        <taxon>Gammaproteobacteria</taxon>
        <taxon>Aeromonadales</taxon>
        <taxon>Aeromonadaceae</taxon>
        <taxon>Aeromonas</taxon>
    </lineage>
</organism>
<dbReference type="InterPro" id="IPR001173">
    <property type="entry name" value="Glyco_trans_2-like"/>
</dbReference>
<dbReference type="InterPro" id="IPR029044">
    <property type="entry name" value="Nucleotide-diphossugar_trans"/>
</dbReference>
<dbReference type="SUPFAM" id="SSF53448">
    <property type="entry name" value="Nucleotide-diphospho-sugar transferases"/>
    <property type="match status" value="1"/>
</dbReference>
<dbReference type="PANTHER" id="PTHR22916">
    <property type="entry name" value="GLYCOSYLTRANSFERASE"/>
    <property type="match status" value="1"/>
</dbReference>
<protein>
    <submittedName>
        <fullName evidence="2">UDP-Glc:alpha-D-GlcNAc-diphosphoundecaprenol beta-1,3-glucosyltransferase WfgD</fullName>
        <ecNumber evidence="2">2.4.1.305</ecNumber>
    </submittedName>
</protein>
<gene>
    <name evidence="2" type="primary">wfgD</name>
    <name evidence="2" type="ORF">Asalp_32540</name>
</gene>
<dbReference type="EC" id="2.4.1.305" evidence="2"/>
<proteinExistence type="predicted"/>
<sequence>MMNKPPLVSIVMPSYNSEKTISAAINSIVAQDYPYWELLITDDNSSDNTIAILKDFEAQDPRINVVCNDTNSGAGFSRNHSIRRSKGKYIAFLDSDDLWNPDKLKVQISFMEEKNYSFTFSSYQMFSNEGEGKVVHAPASVTYNELLYGNVIGCLTAVYNAEILGRQEMPLIRKRQDMGLWLALLKKCEKAYGLPDVLARYRTDSGMTQNKLHVAKYQWEFYRTVVQLNLLKSSWYFFWYALNGFLKHRK</sequence>
<feature type="domain" description="Glycosyltransferase 2-like" evidence="1">
    <location>
        <begin position="9"/>
        <end position="130"/>
    </location>
</feature>
<dbReference type="GO" id="GO:0016758">
    <property type="term" value="F:hexosyltransferase activity"/>
    <property type="evidence" value="ECO:0007669"/>
    <property type="project" value="UniProtKB-ARBA"/>
</dbReference>
<keyword evidence="2" id="KW-0808">Transferase</keyword>
<dbReference type="RefSeq" id="WP_021140011.1">
    <property type="nucleotide sequence ID" value="NZ_ARYZ02000041.1"/>
</dbReference>
<evidence type="ECO:0000259" key="1">
    <source>
        <dbReference type="Pfam" id="PF00535"/>
    </source>
</evidence>
<accession>T0P9Z0</accession>
<evidence type="ECO:0000313" key="3">
    <source>
        <dbReference type="Proteomes" id="UP000222916"/>
    </source>
</evidence>
<dbReference type="Gene3D" id="3.90.550.10">
    <property type="entry name" value="Spore Coat Polysaccharide Biosynthesis Protein SpsA, Chain A"/>
    <property type="match status" value="1"/>
</dbReference>
<dbReference type="Pfam" id="PF00535">
    <property type="entry name" value="Glycos_transf_2"/>
    <property type="match status" value="1"/>
</dbReference>
<dbReference type="PANTHER" id="PTHR22916:SF3">
    <property type="entry name" value="UDP-GLCNAC:BETAGAL BETA-1,3-N-ACETYLGLUCOSAMINYLTRANSFERASE-LIKE PROTEIN 1"/>
    <property type="match status" value="1"/>
</dbReference>
<dbReference type="CDD" id="cd00761">
    <property type="entry name" value="Glyco_tranf_GTA_type"/>
    <property type="match status" value="1"/>
</dbReference>
<dbReference type="AlphaFoldDB" id="T0P9Z0"/>
<keyword evidence="2" id="KW-0328">Glycosyltransferase</keyword>
<dbReference type="Proteomes" id="UP000222916">
    <property type="component" value="Chromosome"/>
</dbReference>
<evidence type="ECO:0000313" key="2">
    <source>
        <dbReference type="EMBL" id="ATP10354.1"/>
    </source>
</evidence>